<accession>A0A8J8BC08</accession>
<evidence type="ECO:0000256" key="4">
    <source>
        <dbReference type="ARBA" id="ARBA00023172"/>
    </source>
</evidence>
<dbReference type="PROSITE" id="PS51900">
    <property type="entry name" value="CB"/>
    <property type="match status" value="1"/>
</dbReference>
<evidence type="ECO:0000259" key="6">
    <source>
        <dbReference type="PROSITE" id="PS51900"/>
    </source>
</evidence>
<dbReference type="PANTHER" id="PTHR30629:SF2">
    <property type="entry name" value="PROPHAGE INTEGRASE INTS-RELATED"/>
    <property type="match status" value="1"/>
</dbReference>
<name>A0A8J8BC08_9ACTN</name>
<dbReference type="Proteomes" id="UP000677913">
    <property type="component" value="Unassembled WGS sequence"/>
</dbReference>
<keyword evidence="4" id="KW-0233">DNA recombination</keyword>
<dbReference type="InterPro" id="IPR011010">
    <property type="entry name" value="DNA_brk_join_enz"/>
</dbReference>
<dbReference type="GO" id="GO:0003677">
    <property type="term" value="F:DNA binding"/>
    <property type="evidence" value="ECO:0007669"/>
    <property type="project" value="UniProtKB-UniRule"/>
</dbReference>
<dbReference type="InterPro" id="IPR013762">
    <property type="entry name" value="Integrase-like_cat_sf"/>
</dbReference>
<keyword evidence="2" id="KW-0229">DNA integration</keyword>
<dbReference type="SUPFAM" id="SSF56349">
    <property type="entry name" value="DNA breaking-rejoining enzymes"/>
    <property type="match status" value="1"/>
</dbReference>
<comment type="similarity">
    <text evidence="1">Belongs to the 'phage' integrase family.</text>
</comment>
<evidence type="ECO:0000256" key="2">
    <source>
        <dbReference type="ARBA" id="ARBA00022908"/>
    </source>
</evidence>
<keyword evidence="8" id="KW-1185">Reference proteome</keyword>
<dbReference type="Gene3D" id="1.10.443.10">
    <property type="entry name" value="Intergrase catalytic core"/>
    <property type="match status" value="1"/>
</dbReference>
<comment type="caution">
    <text evidence="7">The sequence shown here is derived from an EMBL/GenBank/DDBJ whole genome shotgun (WGS) entry which is preliminary data.</text>
</comment>
<dbReference type="InterPro" id="IPR044068">
    <property type="entry name" value="CB"/>
</dbReference>
<sequence length="441" mass="49634">MGRGKQRPIAEQRGQGEYTWRVKWPTPRRSPKTGRILYDQASGFATEDDAMDHGWEQLAKMRLGRYTDPRKAATPLEDWVAIWLDAQPHSAKTASTRRRYLRNFILPEFGHTALADINRFVVRTWAGRMTCAEVTRNHVVGLLSTILSAAADAGMIDANPIFRLKLSKAGAQRAAVMRETERVWALPQQAVPIAQRLWDCGRRGDALMVLTAAFAGLRYGELTALHVDNCCLMRRDELDGRPWARYVIRIDPQVGALHETTELDEQGVERTRLYLGPPKPPNGAREVDVPAFLAELLIEHGARVRARAEALGQRDPARGLMFVTPRGCLWRRSNWSGVMRPACDGRPARPRRRGTAGAAAWEPLVPGLELHGLRHGHSTAMEEDEIADVLRDQVMGHEVPKERREMRKRYTHVSAVMRRKRLDALTARWEKVGGLQLGAAA</sequence>
<dbReference type="PANTHER" id="PTHR30629">
    <property type="entry name" value="PROPHAGE INTEGRASE"/>
    <property type="match status" value="1"/>
</dbReference>
<dbReference type="InterPro" id="IPR010998">
    <property type="entry name" value="Integrase_recombinase_N"/>
</dbReference>
<reference evidence="7" key="1">
    <citation type="submission" date="2021-04" db="EMBL/GenBank/DDBJ databases">
        <title>Genome based classification of Actinospica acidithermotolerans sp. nov., an actinobacterium isolated from an Indonesian hot spring.</title>
        <authorList>
            <person name="Kusuma A.B."/>
            <person name="Putra K.E."/>
            <person name="Nafisah S."/>
            <person name="Loh J."/>
            <person name="Nouioui I."/>
            <person name="Goodfellow M."/>
        </authorList>
    </citation>
    <scope>NUCLEOTIDE SEQUENCE</scope>
    <source>
        <strain evidence="7">DSM 45618</strain>
    </source>
</reference>
<feature type="domain" description="Core-binding (CB)" evidence="6">
    <location>
        <begin position="74"/>
        <end position="151"/>
    </location>
</feature>
<dbReference type="RefSeq" id="WP_211465504.1">
    <property type="nucleotide sequence ID" value="NZ_JAGSXH010000013.1"/>
</dbReference>
<dbReference type="GO" id="GO:0015074">
    <property type="term" value="P:DNA integration"/>
    <property type="evidence" value="ECO:0007669"/>
    <property type="project" value="UniProtKB-KW"/>
</dbReference>
<organism evidence="7 8">
    <name type="scientific">Actinocrinis puniceicyclus</name>
    <dbReference type="NCBI Taxonomy" id="977794"/>
    <lineage>
        <taxon>Bacteria</taxon>
        <taxon>Bacillati</taxon>
        <taxon>Actinomycetota</taxon>
        <taxon>Actinomycetes</taxon>
        <taxon>Catenulisporales</taxon>
        <taxon>Actinospicaceae</taxon>
        <taxon>Actinocrinis</taxon>
    </lineage>
</organism>
<keyword evidence="3 5" id="KW-0238">DNA-binding</keyword>
<dbReference type="Gene3D" id="1.10.150.130">
    <property type="match status" value="1"/>
</dbReference>
<gene>
    <name evidence="7" type="ORF">KGA66_06200</name>
</gene>
<dbReference type="EMBL" id="JAGSXH010000013">
    <property type="protein sequence ID" value="MBS2962631.1"/>
    <property type="molecule type" value="Genomic_DNA"/>
</dbReference>
<dbReference type="InterPro" id="IPR050808">
    <property type="entry name" value="Phage_Integrase"/>
</dbReference>
<evidence type="ECO:0000256" key="3">
    <source>
        <dbReference type="ARBA" id="ARBA00023125"/>
    </source>
</evidence>
<evidence type="ECO:0000256" key="5">
    <source>
        <dbReference type="PROSITE-ProRule" id="PRU01248"/>
    </source>
</evidence>
<evidence type="ECO:0000313" key="8">
    <source>
        <dbReference type="Proteomes" id="UP000677913"/>
    </source>
</evidence>
<evidence type="ECO:0000313" key="7">
    <source>
        <dbReference type="EMBL" id="MBS2962631.1"/>
    </source>
</evidence>
<dbReference type="GO" id="GO:0006310">
    <property type="term" value="P:DNA recombination"/>
    <property type="evidence" value="ECO:0007669"/>
    <property type="project" value="UniProtKB-KW"/>
</dbReference>
<protein>
    <recommendedName>
        <fullName evidence="6">Core-binding (CB) domain-containing protein</fullName>
    </recommendedName>
</protein>
<dbReference type="AlphaFoldDB" id="A0A8J8BC08"/>
<evidence type="ECO:0000256" key="1">
    <source>
        <dbReference type="ARBA" id="ARBA00008857"/>
    </source>
</evidence>
<proteinExistence type="inferred from homology"/>